<dbReference type="OrthoDB" id="5376498at2759"/>
<reference evidence="2" key="2">
    <citation type="journal article" date="2023" name="IMA Fungus">
        <title>Comparative genomic study of the Penicillium genus elucidates a diverse pangenome and 15 lateral gene transfer events.</title>
        <authorList>
            <person name="Petersen C."/>
            <person name="Sorensen T."/>
            <person name="Nielsen M.R."/>
            <person name="Sondergaard T.E."/>
            <person name="Sorensen J.L."/>
            <person name="Fitzpatrick D.A."/>
            <person name="Frisvad J.C."/>
            <person name="Nielsen K.L."/>
        </authorList>
    </citation>
    <scope>NUCLEOTIDE SEQUENCE</scope>
    <source>
        <strain evidence="2">IBT 34128</strain>
    </source>
</reference>
<gene>
    <name evidence="2" type="ORF">NUU61_005123</name>
</gene>
<sequence>MSRTDPRAATLFFKKHKTTVLLVLQPHESLESAQEKLLQALKSRGLTDINGDPIPDDPSDIEFGVAVDRHDLDKGWTRLDAEVPELNENGSKKGAGRPKKPDFSLQAAGLQDGHPVAFRFRKPTPEAEGAELDMDLDHEDPGWDVVVPSFEYEEEE</sequence>
<feature type="region of interest" description="Disordered" evidence="1">
    <location>
        <begin position="84"/>
        <end position="142"/>
    </location>
</feature>
<protein>
    <submittedName>
        <fullName evidence="2">Uncharacterized protein</fullName>
    </submittedName>
</protein>
<dbReference type="AlphaFoldDB" id="A0A9W9F983"/>
<reference evidence="2" key="1">
    <citation type="submission" date="2022-11" db="EMBL/GenBank/DDBJ databases">
        <authorList>
            <person name="Petersen C."/>
        </authorList>
    </citation>
    <scope>NUCLEOTIDE SEQUENCE</scope>
    <source>
        <strain evidence="2">IBT 34128</strain>
    </source>
</reference>
<organism evidence="2 3">
    <name type="scientific">Penicillium alfredii</name>
    <dbReference type="NCBI Taxonomy" id="1506179"/>
    <lineage>
        <taxon>Eukaryota</taxon>
        <taxon>Fungi</taxon>
        <taxon>Dikarya</taxon>
        <taxon>Ascomycota</taxon>
        <taxon>Pezizomycotina</taxon>
        <taxon>Eurotiomycetes</taxon>
        <taxon>Eurotiomycetidae</taxon>
        <taxon>Eurotiales</taxon>
        <taxon>Aspergillaceae</taxon>
        <taxon>Penicillium</taxon>
    </lineage>
</organism>
<evidence type="ECO:0000256" key="1">
    <source>
        <dbReference type="SAM" id="MobiDB-lite"/>
    </source>
</evidence>
<accession>A0A9W9F983</accession>
<dbReference type="RefSeq" id="XP_056511318.1">
    <property type="nucleotide sequence ID" value="XM_056655705.1"/>
</dbReference>
<feature type="compositionally biased region" description="Acidic residues" evidence="1">
    <location>
        <begin position="128"/>
        <end position="138"/>
    </location>
</feature>
<evidence type="ECO:0000313" key="3">
    <source>
        <dbReference type="Proteomes" id="UP001141434"/>
    </source>
</evidence>
<dbReference type="Proteomes" id="UP001141434">
    <property type="component" value="Unassembled WGS sequence"/>
</dbReference>
<keyword evidence="3" id="KW-1185">Reference proteome</keyword>
<proteinExistence type="predicted"/>
<name>A0A9W9F983_9EURO</name>
<dbReference type="EMBL" id="JAPMSZ010000007">
    <property type="protein sequence ID" value="KAJ5095767.1"/>
    <property type="molecule type" value="Genomic_DNA"/>
</dbReference>
<evidence type="ECO:0000313" key="2">
    <source>
        <dbReference type="EMBL" id="KAJ5095767.1"/>
    </source>
</evidence>
<comment type="caution">
    <text evidence="2">The sequence shown here is derived from an EMBL/GenBank/DDBJ whole genome shotgun (WGS) entry which is preliminary data.</text>
</comment>
<dbReference type="GeneID" id="81394873"/>